<evidence type="ECO:0000256" key="8">
    <source>
        <dbReference type="HAMAP-Rule" id="MF_01416"/>
    </source>
</evidence>
<keyword evidence="8" id="KW-1003">Cell membrane</keyword>
<keyword evidence="10" id="KW-1185">Reference proteome</keyword>
<dbReference type="RefSeq" id="WP_141785909.1">
    <property type="nucleotide sequence ID" value="NZ_BAAAIK010000001.1"/>
</dbReference>
<gene>
    <name evidence="8" type="primary">atpH</name>
    <name evidence="9" type="ORF">FB467_3142</name>
</gene>
<dbReference type="PRINTS" id="PR00125">
    <property type="entry name" value="ATPASEDELTA"/>
</dbReference>
<reference evidence="9 10" key="1">
    <citation type="submission" date="2019-06" db="EMBL/GenBank/DDBJ databases">
        <title>Sequencing the genomes of 1000 actinobacteria strains.</title>
        <authorList>
            <person name="Klenk H.-P."/>
        </authorList>
    </citation>
    <scope>NUCLEOTIDE SEQUENCE [LARGE SCALE GENOMIC DNA]</scope>
    <source>
        <strain evidence="9 10">DSM 12335</strain>
    </source>
</reference>
<sequence length="270" mass="28690">MQGPSRGALSASRKVLTQALAQAGDRAQVGEQLLAVSGVVGGNVTLRRALADPSREGQDKAAVAAGLFGGKVGEPAQKVLEAAVSQRWAAEEDLSTALESLAVECFLAHAEGFGRLGRVEDELFRFNRIVDGNDELRAALTDKRSSAAARAQVVESLLAGKSAPETVRLAAHAVSAPRGRRFDHAIEDYLQIASKRQEQVTATVTTAVPLAEAQQERLVRSLAEQYGRAVHVNAIVDPDVVGGIRVEIGDEVIDGTVVSRLEEARRRLTS</sequence>
<dbReference type="HAMAP" id="MF_01416">
    <property type="entry name" value="ATP_synth_delta_bact"/>
    <property type="match status" value="1"/>
</dbReference>
<evidence type="ECO:0000256" key="6">
    <source>
        <dbReference type="ARBA" id="ARBA00023196"/>
    </source>
</evidence>
<name>A0A542YV61_9MICO</name>
<dbReference type="InterPro" id="IPR020781">
    <property type="entry name" value="ATPase_OSCP/d_CS"/>
</dbReference>
<organism evidence="9 10">
    <name type="scientific">Ornithinicoccus hortensis</name>
    <dbReference type="NCBI Taxonomy" id="82346"/>
    <lineage>
        <taxon>Bacteria</taxon>
        <taxon>Bacillati</taxon>
        <taxon>Actinomycetota</taxon>
        <taxon>Actinomycetes</taxon>
        <taxon>Micrococcales</taxon>
        <taxon>Intrasporangiaceae</taxon>
        <taxon>Ornithinicoccus</taxon>
    </lineage>
</organism>
<evidence type="ECO:0000256" key="5">
    <source>
        <dbReference type="ARBA" id="ARBA00023136"/>
    </source>
</evidence>
<evidence type="ECO:0000256" key="7">
    <source>
        <dbReference type="ARBA" id="ARBA00023310"/>
    </source>
</evidence>
<proteinExistence type="inferred from homology"/>
<dbReference type="PROSITE" id="PS00389">
    <property type="entry name" value="ATPASE_DELTA"/>
    <property type="match status" value="1"/>
</dbReference>
<comment type="caution">
    <text evidence="9">The sequence shown here is derived from an EMBL/GenBank/DDBJ whole genome shotgun (WGS) entry which is preliminary data.</text>
</comment>
<keyword evidence="7 8" id="KW-0066">ATP synthesis</keyword>
<keyword evidence="3 8" id="KW-0375">Hydrogen ion transport</keyword>
<protein>
    <recommendedName>
        <fullName evidence="8">ATP synthase subunit delta</fullName>
    </recommendedName>
    <alternativeName>
        <fullName evidence="8">ATP synthase F(1) sector subunit delta</fullName>
    </alternativeName>
    <alternativeName>
        <fullName evidence="8">F-type ATPase subunit delta</fullName>
        <shortName evidence="8">F-ATPase subunit delta</shortName>
    </alternativeName>
</protein>
<dbReference type="NCBIfam" id="TIGR01145">
    <property type="entry name" value="ATP_synt_delta"/>
    <property type="match status" value="1"/>
</dbReference>
<keyword evidence="5 8" id="KW-0472">Membrane</keyword>
<keyword evidence="6 8" id="KW-0139">CF(1)</keyword>
<evidence type="ECO:0000313" key="10">
    <source>
        <dbReference type="Proteomes" id="UP000319516"/>
    </source>
</evidence>
<dbReference type="Proteomes" id="UP000319516">
    <property type="component" value="Unassembled WGS sequence"/>
</dbReference>
<keyword evidence="4 8" id="KW-0406">Ion transport</keyword>
<dbReference type="EMBL" id="VFOP01000001">
    <property type="protein sequence ID" value="TQL51975.1"/>
    <property type="molecule type" value="Genomic_DNA"/>
</dbReference>
<dbReference type="GO" id="GO:0045259">
    <property type="term" value="C:proton-transporting ATP synthase complex"/>
    <property type="evidence" value="ECO:0007669"/>
    <property type="project" value="UniProtKB-KW"/>
</dbReference>
<dbReference type="Pfam" id="PF00213">
    <property type="entry name" value="OSCP"/>
    <property type="match status" value="1"/>
</dbReference>
<dbReference type="GO" id="GO:0046933">
    <property type="term" value="F:proton-transporting ATP synthase activity, rotational mechanism"/>
    <property type="evidence" value="ECO:0007669"/>
    <property type="project" value="UniProtKB-UniRule"/>
</dbReference>
<dbReference type="NCBIfam" id="NF009967">
    <property type="entry name" value="PRK13430.1"/>
    <property type="match status" value="1"/>
</dbReference>
<evidence type="ECO:0000256" key="1">
    <source>
        <dbReference type="ARBA" id="ARBA00004370"/>
    </source>
</evidence>
<evidence type="ECO:0000256" key="2">
    <source>
        <dbReference type="ARBA" id="ARBA00022448"/>
    </source>
</evidence>
<evidence type="ECO:0000256" key="3">
    <source>
        <dbReference type="ARBA" id="ARBA00022781"/>
    </source>
</evidence>
<dbReference type="GO" id="GO:0005886">
    <property type="term" value="C:plasma membrane"/>
    <property type="evidence" value="ECO:0007669"/>
    <property type="project" value="UniProtKB-SubCell"/>
</dbReference>
<evidence type="ECO:0000313" key="9">
    <source>
        <dbReference type="EMBL" id="TQL51975.1"/>
    </source>
</evidence>
<keyword evidence="2 8" id="KW-0813">Transport</keyword>
<comment type="similarity">
    <text evidence="8">Belongs to the ATPase delta chain family.</text>
</comment>
<dbReference type="PANTHER" id="PTHR11910">
    <property type="entry name" value="ATP SYNTHASE DELTA CHAIN"/>
    <property type="match status" value="1"/>
</dbReference>
<dbReference type="InterPro" id="IPR000711">
    <property type="entry name" value="ATPase_OSCP/dsu"/>
</dbReference>
<comment type="subcellular location">
    <subcellularLocation>
        <location evidence="8">Cell membrane</location>
        <topology evidence="8">Peripheral membrane protein</topology>
    </subcellularLocation>
    <subcellularLocation>
        <location evidence="1">Membrane</location>
    </subcellularLocation>
</comment>
<dbReference type="AlphaFoldDB" id="A0A542YV61"/>
<dbReference type="OrthoDB" id="5242917at2"/>
<comment type="function">
    <text evidence="8">F(1)F(0) ATP synthase produces ATP from ADP in the presence of a proton or sodium gradient. F-type ATPases consist of two structural domains, F(1) containing the extramembraneous catalytic core and F(0) containing the membrane proton channel, linked together by a central stalk and a peripheral stalk. During catalysis, ATP synthesis in the catalytic domain of F(1) is coupled via a rotary mechanism of the central stalk subunits to proton translocation.</text>
</comment>
<evidence type="ECO:0000256" key="4">
    <source>
        <dbReference type="ARBA" id="ARBA00023065"/>
    </source>
</evidence>
<accession>A0A542YV61</accession>
<comment type="function">
    <text evidence="8">This protein is part of the stalk that links CF(0) to CF(1). It either transmits conformational changes from CF(0) to CF(1) or is implicated in proton conduction.</text>
</comment>